<dbReference type="InterPro" id="IPR036909">
    <property type="entry name" value="Cyt_c-like_dom_sf"/>
</dbReference>
<evidence type="ECO:0000256" key="5">
    <source>
        <dbReference type="SAM" id="SignalP"/>
    </source>
</evidence>
<dbReference type="AlphaFoldDB" id="A0A5C8L058"/>
<organism evidence="7 8">
    <name type="scientific">Alkalisalibacterium limincola</name>
    <dbReference type="NCBI Taxonomy" id="2699169"/>
    <lineage>
        <taxon>Bacteria</taxon>
        <taxon>Pseudomonadati</taxon>
        <taxon>Pseudomonadota</taxon>
        <taxon>Gammaproteobacteria</taxon>
        <taxon>Lysobacterales</taxon>
        <taxon>Lysobacteraceae</taxon>
        <taxon>Alkalisalibacterium</taxon>
    </lineage>
</organism>
<evidence type="ECO:0000256" key="4">
    <source>
        <dbReference type="PROSITE-ProRule" id="PRU00433"/>
    </source>
</evidence>
<dbReference type="InterPro" id="IPR009056">
    <property type="entry name" value="Cyt_c-like_dom"/>
</dbReference>
<keyword evidence="2 4" id="KW-0479">Metal-binding</keyword>
<evidence type="ECO:0000256" key="1">
    <source>
        <dbReference type="ARBA" id="ARBA00022617"/>
    </source>
</evidence>
<dbReference type="GO" id="GO:0009055">
    <property type="term" value="F:electron transfer activity"/>
    <property type="evidence" value="ECO:0007669"/>
    <property type="project" value="InterPro"/>
</dbReference>
<reference evidence="7 8" key="1">
    <citation type="submission" date="2019-08" db="EMBL/GenBank/DDBJ databases">
        <authorList>
            <person name="Karlyshev A.V."/>
        </authorList>
    </citation>
    <scope>NUCLEOTIDE SEQUENCE [LARGE SCALE GENOMIC DNA]</scope>
    <source>
        <strain evidence="7 8">Alg18-2.2</strain>
    </source>
</reference>
<feature type="chain" id="PRO_5022893913" evidence="5">
    <location>
        <begin position="26"/>
        <end position="140"/>
    </location>
</feature>
<keyword evidence="5" id="KW-0732">Signal</keyword>
<evidence type="ECO:0000256" key="3">
    <source>
        <dbReference type="ARBA" id="ARBA00023004"/>
    </source>
</evidence>
<evidence type="ECO:0000259" key="6">
    <source>
        <dbReference type="PROSITE" id="PS51007"/>
    </source>
</evidence>
<dbReference type="SUPFAM" id="SSF46626">
    <property type="entry name" value="Cytochrome c"/>
    <property type="match status" value="1"/>
</dbReference>
<evidence type="ECO:0000256" key="2">
    <source>
        <dbReference type="ARBA" id="ARBA00022723"/>
    </source>
</evidence>
<accession>A0A5C8L058</accession>
<keyword evidence="1 4" id="KW-0349">Heme</keyword>
<gene>
    <name evidence="7" type="ORF">FU658_01400</name>
</gene>
<feature type="domain" description="Cytochrome c" evidence="6">
    <location>
        <begin position="53"/>
        <end position="139"/>
    </location>
</feature>
<dbReference type="GO" id="GO:0046872">
    <property type="term" value="F:metal ion binding"/>
    <property type="evidence" value="ECO:0007669"/>
    <property type="project" value="UniProtKB-KW"/>
</dbReference>
<dbReference type="OrthoDB" id="9811281at2"/>
<dbReference type="Pfam" id="PF00034">
    <property type="entry name" value="Cytochrom_C"/>
    <property type="match status" value="1"/>
</dbReference>
<name>A0A5C8L058_9GAMM</name>
<feature type="signal peptide" evidence="5">
    <location>
        <begin position="1"/>
        <end position="25"/>
    </location>
</feature>
<comment type="caution">
    <text evidence="7">The sequence shown here is derived from an EMBL/GenBank/DDBJ whole genome shotgun (WGS) entry which is preliminary data.</text>
</comment>
<sequence>MRERWARRLAWITCSLVLVFTAAFAATYNAGTATIAAEPMLPVPPAAAPGDAERVARGREVYASLDCATCHSIAGEGSPRSPLDGVGSRMERPEIRAWTLGEDSVAEDLSPRALRSKRGYRELDGDDVDALVSYLASLTD</sequence>
<dbReference type="PROSITE" id="PS51007">
    <property type="entry name" value="CYTC"/>
    <property type="match status" value="1"/>
</dbReference>
<keyword evidence="8" id="KW-1185">Reference proteome</keyword>
<dbReference type="EMBL" id="VRTS01000001">
    <property type="protein sequence ID" value="TXK65791.1"/>
    <property type="molecule type" value="Genomic_DNA"/>
</dbReference>
<evidence type="ECO:0000313" key="7">
    <source>
        <dbReference type="EMBL" id="TXK65791.1"/>
    </source>
</evidence>
<dbReference type="RefSeq" id="WP_147890464.1">
    <property type="nucleotide sequence ID" value="NZ_VRTS01000001.1"/>
</dbReference>
<evidence type="ECO:0000313" key="8">
    <source>
        <dbReference type="Proteomes" id="UP000321248"/>
    </source>
</evidence>
<dbReference type="Proteomes" id="UP000321248">
    <property type="component" value="Unassembled WGS sequence"/>
</dbReference>
<proteinExistence type="predicted"/>
<dbReference type="Gene3D" id="1.10.760.10">
    <property type="entry name" value="Cytochrome c-like domain"/>
    <property type="match status" value="1"/>
</dbReference>
<keyword evidence="3 4" id="KW-0408">Iron</keyword>
<dbReference type="GO" id="GO:0020037">
    <property type="term" value="F:heme binding"/>
    <property type="evidence" value="ECO:0007669"/>
    <property type="project" value="InterPro"/>
</dbReference>
<protein>
    <submittedName>
        <fullName evidence="7">Cytochrome c</fullName>
    </submittedName>
</protein>